<name>A0A5B7IEL9_PORTR</name>
<dbReference type="EMBL" id="VSRR010050733">
    <property type="protein sequence ID" value="MPC79288.1"/>
    <property type="molecule type" value="Genomic_DNA"/>
</dbReference>
<proteinExistence type="predicted"/>
<dbReference type="AlphaFoldDB" id="A0A5B7IEL9"/>
<keyword evidence="2" id="KW-1185">Reference proteome</keyword>
<protein>
    <submittedName>
        <fullName evidence="1">Uncharacterized protein</fullName>
    </submittedName>
</protein>
<gene>
    <name evidence="1" type="ORF">E2C01_073806</name>
</gene>
<sequence length="87" mass="9535">MSGVLFEDDLSQATRQIEEAERLKSKFTSKKPSTFWTSSSGIFVFGGGRQNFFGKAPSHGFSSRFQLMAFAGRTPEVVLGAPTLVKL</sequence>
<evidence type="ECO:0000313" key="1">
    <source>
        <dbReference type="EMBL" id="MPC79288.1"/>
    </source>
</evidence>
<evidence type="ECO:0000313" key="2">
    <source>
        <dbReference type="Proteomes" id="UP000324222"/>
    </source>
</evidence>
<comment type="caution">
    <text evidence="1">The sequence shown here is derived from an EMBL/GenBank/DDBJ whole genome shotgun (WGS) entry which is preliminary data.</text>
</comment>
<reference evidence="1 2" key="1">
    <citation type="submission" date="2019-05" db="EMBL/GenBank/DDBJ databases">
        <title>Another draft genome of Portunus trituberculatus and its Hox gene families provides insights of decapod evolution.</title>
        <authorList>
            <person name="Jeong J.-H."/>
            <person name="Song I."/>
            <person name="Kim S."/>
            <person name="Choi T."/>
            <person name="Kim D."/>
            <person name="Ryu S."/>
            <person name="Kim W."/>
        </authorList>
    </citation>
    <scope>NUCLEOTIDE SEQUENCE [LARGE SCALE GENOMIC DNA]</scope>
    <source>
        <tissue evidence="1">Muscle</tissue>
    </source>
</reference>
<organism evidence="1 2">
    <name type="scientific">Portunus trituberculatus</name>
    <name type="common">Swimming crab</name>
    <name type="synonym">Neptunus trituberculatus</name>
    <dbReference type="NCBI Taxonomy" id="210409"/>
    <lineage>
        <taxon>Eukaryota</taxon>
        <taxon>Metazoa</taxon>
        <taxon>Ecdysozoa</taxon>
        <taxon>Arthropoda</taxon>
        <taxon>Crustacea</taxon>
        <taxon>Multicrustacea</taxon>
        <taxon>Malacostraca</taxon>
        <taxon>Eumalacostraca</taxon>
        <taxon>Eucarida</taxon>
        <taxon>Decapoda</taxon>
        <taxon>Pleocyemata</taxon>
        <taxon>Brachyura</taxon>
        <taxon>Eubrachyura</taxon>
        <taxon>Portunoidea</taxon>
        <taxon>Portunidae</taxon>
        <taxon>Portuninae</taxon>
        <taxon>Portunus</taxon>
    </lineage>
</organism>
<dbReference type="Proteomes" id="UP000324222">
    <property type="component" value="Unassembled WGS sequence"/>
</dbReference>
<accession>A0A5B7IEL9</accession>